<name>A0A1N6Q5N0_9RHOO</name>
<evidence type="ECO:0000256" key="3">
    <source>
        <dbReference type="ARBA" id="ARBA00022741"/>
    </source>
</evidence>
<dbReference type="GO" id="GO:0140359">
    <property type="term" value="F:ABC-type transporter activity"/>
    <property type="evidence" value="ECO:0007669"/>
    <property type="project" value="InterPro"/>
</dbReference>
<evidence type="ECO:0000259" key="5">
    <source>
        <dbReference type="PROSITE" id="PS50893"/>
    </source>
</evidence>
<dbReference type="SUPFAM" id="SSF52540">
    <property type="entry name" value="P-loop containing nucleoside triphosphate hydrolases"/>
    <property type="match status" value="1"/>
</dbReference>
<dbReference type="GO" id="GO:0016887">
    <property type="term" value="F:ATP hydrolysis activity"/>
    <property type="evidence" value="ECO:0007669"/>
    <property type="project" value="InterPro"/>
</dbReference>
<dbReference type="Gene3D" id="2.40.50.140">
    <property type="entry name" value="Nucleic acid-binding proteins"/>
    <property type="match status" value="1"/>
</dbReference>
<dbReference type="CDD" id="cd03301">
    <property type="entry name" value="ABC_MalK_N"/>
    <property type="match status" value="1"/>
</dbReference>
<reference evidence="7" key="1">
    <citation type="submission" date="2017-01" db="EMBL/GenBank/DDBJ databases">
        <authorList>
            <person name="Varghese N."/>
            <person name="Submissions S."/>
        </authorList>
    </citation>
    <scope>NUCLEOTIDE SEQUENCE [LARGE SCALE GENOMIC DNA]</scope>
    <source>
        <strain evidence="7">ATCC 51758</strain>
    </source>
</reference>
<dbReference type="Pfam" id="PF17912">
    <property type="entry name" value="OB_MalK"/>
    <property type="match status" value="1"/>
</dbReference>
<dbReference type="NCBIfam" id="NF008653">
    <property type="entry name" value="PRK11650.1"/>
    <property type="match status" value="1"/>
</dbReference>
<dbReference type="AlphaFoldDB" id="A0A1N6Q5N0"/>
<dbReference type="OrthoDB" id="5298774at2"/>
<dbReference type="Pfam" id="PF00005">
    <property type="entry name" value="ABC_tran"/>
    <property type="match status" value="1"/>
</dbReference>
<dbReference type="SMART" id="SM00382">
    <property type="entry name" value="AAA"/>
    <property type="match status" value="1"/>
</dbReference>
<dbReference type="Gene3D" id="3.40.50.300">
    <property type="entry name" value="P-loop containing nucleotide triphosphate hydrolases"/>
    <property type="match status" value="1"/>
</dbReference>
<keyword evidence="4 6" id="KW-0067">ATP-binding</keyword>
<dbReference type="InterPro" id="IPR012340">
    <property type="entry name" value="NA-bd_OB-fold"/>
</dbReference>
<dbReference type="PROSITE" id="PS00211">
    <property type="entry name" value="ABC_TRANSPORTER_1"/>
    <property type="match status" value="1"/>
</dbReference>
<dbReference type="RefSeq" id="WP_076600854.1">
    <property type="nucleotide sequence ID" value="NZ_FTMD01000002.1"/>
</dbReference>
<dbReference type="InterPro" id="IPR008995">
    <property type="entry name" value="Mo/tungstate-bd_C_term_dom"/>
</dbReference>
<keyword evidence="2" id="KW-1003">Cell membrane</keyword>
<protein>
    <submittedName>
        <fullName evidence="6">Carbohydrate ABC transporter ATP-binding protein, CUT1 family</fullName>
    </submittedName>
</protein>
<evidence type="ECO:0000256" key="1">
    <source>
        <dbReference type="ARBA" id="ARBA00022448"/>
    </source>
</evidence>
<dbReference type="PANTHER" id="PTHR43875">
    <property type="entry name" value="MALTODEXTRIN IMPORT ATP-BINDING PROTEIN MSMX"/>
    <property type="match status" value="1"/>
</dbReference>
<dbReference type="GO" id="GO:0005524">
    <property type="term" value="F:ATP binding"/>
    <property type="evidence" value="ECO:0007669"/>
    <property type="project" value="UniProtKB-KW"/>
</dbReference>
<sequence>MGALSIRDVRKSYQGTEILKGINLEIEKGEFLILVGPSGCGKSTLLSMIAGLDTVSSGEIRIGDRVVNNLSPKDRDIAMVFQSYALYPSMTVRENISFGLEIRKVGKAEQQKIVERVAQTLQIGHLLDRKPSQLSGGQRQRVAMGRAIARDPSLFLFDEPLSNLDAKLRVEMRVEIKQLHQRMGTTIVYVTHDQIEAMTLGDKIAVMKAGEVQQFGTPQQIYDNPANLFVAGFMGSPSMNFIPARVEPMGGGHGVRLESGANSYVFPAVSANGKLKAWEGKEVVFGIRPEQITHKVESSLGAEYIQTASMPISLTEPTGPDTLVLVPVNGREVTCRVHPAHARAPGEKMDLMFDLSKAVFFDPASELRIA</sequence>
<evidence type="ECO:0000256" key="2">
    <source>
        <dbReference type="ARBA" id="ARBA00022475"/>
    </source>
</evidence>
<dbReference type="InterPro" id="IPR017871">
    <property type="entry name" value="ABC_transporter-like_CS"/>
</dbReference>
<evidence type="ECO:0000313" key="7">
    <source>
        <dbReference type="Proteomes" id="UP000186819"/>
    </source>
</evidence>
<dbReference type="InterPro" id="IPR003439">
    <property type="entry name" value="ABC_transporter-like_ATP-bd"/>
</dbReference>
<dbReference type="STRING" id="34027.SAMN05421829_102353"/>
<keyword evidence="7" id="KW-1185">Reference proteome</keyword>
<dbReference type="InterPro" id="IPR040582">
    <property type="entry name" value="OB_MalK-like"/>
</dbReference>
<dbReference type="GO" id="GO:0008643">
    <property type="term" value="P:carbohydrate transport"/>
    <property type="evidence" value="ECO:0007669"/>
    <property type="project" value="InterPro"/>
</dbReference>
<evidence type="ECO:0000256" key="4">
    <source>
        <dbReference type="ARBA" id="ARBA00022840"/>
    </source>
</evidence>
<feature type="domain" description="ABC transporter" evidence="5">
    <location>
        <begin position="4"/>
        <end position="234"/>
    </location>
</feature>
<keyword evidence="2" id="KW-0472">Membrane</keyword>
<dbReference type="GO" id="GO:0055052">
    <property type="term" value="C:ATP-binding cassette (ABC) transporter complex, substrate-binding subunit-containing"/>
    <property type="evidence" value="ECO:0007669"/>
    <property type="project" value="TreeGrafter"/>
</dbReference>
<dbReference type="PROSITE" id="PS50893">
    <property type="entry name" value="ABC_TRANSPORTER_2"/>
    <property type="match status" value="1"/>
</dbReference>
<dbReference type="PANTHER" id="PTHR43875:SF14">
    <property type="entry name" value="ABC TRANSPORTER ATP-BINDING PROTEIN"/>
    <property type="match status" value="1"/>
</dbReference>
<dbReference type="Proteomes" id="UP000186819">
    <property type="component" value="Unassembled WGS sequence"/>
</dbReference>
<proteinExistence type="predicted"/>
<accession>A0A1N6Q5N0</accession>
<keyword evidence="1" id="KW-0813">Transport</keyword>
<evidence type="ECO:0000313" key="6">
    <source>
        <dbReference type="EMBL" id="SIQ11815.1"/>
    </source>
</evidence>
<dbReference type="SUPFAM" id="SSF50331">
    <property type="entry name" value="MOP-like"/>
    <property type="match status" value="1"/>
</dbReference>
<dbReference type="InterPro" id="IPR047641">
    <property type="entry name" value="ABC_transpr_MalK/UgpC-like"/>
</dbReference>
<dbReference type="FunFam" id="3.40.50.300:FF:000042">
    <property type="entry name" value="Maltose/maltodextrin ABC transporter, ATP-binding protein"/>
    <property type="match status" value="1"/>
</dbReference>
<dbReference type="InterPro" id="IPR015855">
    <property type="entry name" value="ABC_transpr_MalK-like"/>
</dbReference>
<keyword evidence="3" id="KW-0547">Nucleotide-binding</keyword>
<gene>
    <name evidence="6" type="ORF">SAMN05421829_102353</name>
</gene>
<dbReference type="InterPro" id="IPR027417">
    <property type="entry name" value="P-loop_NTPase"/>
</dbReference>
<dbReference type="InterPro" id="IPR003593">
    <property type="entry name" value="AAA+_ATPase"/>
</dbReference>
<dbReference type="Gene3D" id="2.40.50.100">
    <property type="match status" value="1"/>
</dbReference>
<dbReference type="EMBL" id="FTMD01000002">
    <property type="protein sequence ID" value="SIQ11815.1"/>
    <property type="molecule type" value="Genomic_DNA"/>
</dbReference>
<organism evidence="6 7">
    <name type="scientific">Aromatoleum tolulyticum</name>
    <dbReference type="NCBI Taxonomy" id="34027"/>
    <lineage>
        <taxon>Bacteria</taxon>
        <taxon>Pseudomonadati</taxon>
        <taxon>Pseudomonadota</taxon>
        <taxon>Betaproteobacteria</taxon>
        <taxon>Rhodocyclales</taxon>
        <taxon>Rhodocyclaceae</taxon>
        <taxon>Aromatoleum</taxon>
    </lineage>
</organism>